<protein>
    <recommendedName>
        <fullName evidence="4">Stc1 domain-containing protein</fullName>
    </recommendedName>
</protein>
<organism evidence="2 3">
    <name type="scientific">Arthrobacter caoxuetaonis</name>
    <dbReference type="NCBI Taxonomy" id="2886935"/>
    <lineage>
        <taxon>Bacteria</taxon>
        <taxon>Bacillati</taxon>
        <taxon>Actinomycetota</taxon>
        <taxon>Actinomycetes</taxon>
        <taxon>Micrococcales</taxon>
        <taxon>Micrococcaceae</taxon>
        <taxon>Arthrobacter</taxon>
    </lineage>
</organism>
<feature type="region of interest" description="Disordered" evidence="1">
    <location>
        <begin position="1"/>
        <end position="23"/>
    </location>
</feature>
<proteinExistence type="predicted"/>
<evidence type="ECO:0000313" key="3">
    <source>
        <dbReference type="Proteomes" id="UP001139158"/>
    </source>
</evidence>
<feature type="compositionally biased region" description="Basic and acidic residues" evidence="1">
    <location>
        <begin position="1"/>
        <end position="10"/>
    </location>
</feature>
<feature type="region of interest" description="Disordered" evidence="1">
    <location>
        <begin position="70"/>
        <end position="90"/>
    </location>
</feature>
<gene>
    <name evidence="2" type="ORF">LJ757_18590</name>
</gene>
<dbReference type="EMBL" id="JAJFZV010000020">
    <property type="protein sequence ID" value="MCC3299770.1"/>
    <property type="molecule type" value="Genomic_DNA"/>
</dbReference>
<evidence type="ECO:0008006" key="4">
    <source>
        <dbReference type="Google" id="ProtNLM"/>
    </source>
</evidence>
<name>A0A9X1SDK7_9MICC</name>
<comment type="caution">
    <text evidence="2">The sequence shown here is derived from an EMBL/GenBank/DDBJ whole genome shotgun (WGS) entry which is preliminary data.</text>
</comment>
<evidence type="ECO:0000313" key="2">
    <source>
        <dbReference type="EMBL" id="MCC3299770.1"/>
    </source>
</evidence>
<sequence>MSLQKPEDLQKCSNCSRPMRPRGVLKKEAPGTVAWGHSGQCKSCIQPNTTAARRPHLLVKERVTPMYGDDEYGIDSEDLTGFHEEDPEVRRRRVPEAVRLQNTVSGLEAFMARRHKRVAAEAVSPIVWGRNQDVETAAAA</sequence>
<dbReference type="AlphaFoldDB" id="A0A9X1SDK7"/>
<accession>A0A9X1SDK7</accession>
<keyword evidence="3" id="KW-1185">Reference proteome</keyword>
<dbReference type="Proteomes" id="UP001139158">
    <property type="component" value="Unassembled WGS sequence"/>
</dbReference>
<evidence type="ECO:0000256" key="1">
    <source>
        <dbReference type="SAM" id="MobiDB-lite"/>
    </source>
</evidence>
<reference evidence="2" key="1">
    <citation type="submission" date="2021-10" db="EMBL/GenBank/DDBJ databases">
        <title>Novel species in genus Arthrobacter.</title>
        <authorList>
            <person name="Liu Y."/>
        </authorList>
    </citation>
    <scope>NUCLEOTIDE SEQUENCE</scope>
    <source>
        <strain evidence="2">Zg-Y453</strain>
    </source>
</reference>
<dbReference type="RefSeq" id="WP_227897763.1">
    <property type="nucleotide sequence ID" value="NZ_CP099467.1"/>
</dbReference>